<accession>A0AAJ0CIT6</accession>
<feature type="transmembrane region" description="Helical" evidence="1">
    <location>
        <begin position="95"/>
        <end position="114"/>
    </location>
</feature>
<evidence type="ECO:0000256" key="1">
    <source>
        <dbReference type="SAM" id="Phobius"/>
    </source>
</evidence>
<dbReference type="Proteomes" id="UP001251528">
    <property type="component" value="Unassembled WGS sequence"/>
</dbReference>
<keyword evidence="1" id="KW-0812">Transmembrane</keyword>
<evidence type="ECO:0000313" key="3">
    <source>
        <dbReference type="Proteomes" id="UP001251528"/>
    </source>
</evidence>
<evidence type="ECO:0000313" key="2">
    <source>
        <dbReference type="EMBL" id="KAK2593843.1"/>
    </source>
</evidence>
<dbReference type="PANTHER" id="PTHR35043:SF7">
    <property type="entry name" value="TRANSCRIPTION FACTOR DOMAIN-CONTAINING PROTEIN"/>
    <property type="match status" value="1"/>
</dbReference>
<protein>
    <submittedName>
        <fullName evidence="2">Uncharacterized protein</fullName>
    </submittedName>
</protein>
<comment type="caution">
    <text evidence="2">The sequence shown here is derived from an EMBL/GenBank/DDBJ whole genome shotgun (WGS) entry which is preliminary data.</text>
</comment>
<proteinExistence type="predicted"/>
<feature type="transmembrane region" description="Helical" evidence="1">
    <location>
        <begin position="416"/>
        <end position="440"/>
    </location>
</feature>
<dbReference type="EMBL" id="JASWJB010000193">
    <property type="protein sequence ID" value="KAK2593843.1"/>
    <property type="molecule type" value="Genomic_DNA"/>
</dbReference>
<feature type="transmembrane region" description="Helical" evidence="1">
    <location>
        <begin position="220"/>
        <end position="248"/>
    </location>
</feature>
<feature type="transmembrane region" description="Helical" evidence="1">
    <location>
        <begin position="71"/>
        <end position="89"/>
    </location>
</feature>
<keyword evidence="1" id="KW-1133">Transmembrane helix</keyword>
<dbReference type="PANTHER" id="PTHR35043">
    <property type="entry name" value="TRANSCRIPTION FACTOR DOMAIN-CONTAINING PROTEIN"/>
    <property type="match status" value="1"/>
</dbReference>
<name>A0AAJ0CIT6_9HYPO</name>
<organism evidence="2 3">
    <name type="scientific">Conoideocrella luteorostrata</name>
    <dbReference type="NCBI Taxonomy" id="1105319"/>
    <lineage>
        <taxon>Eukaryota</taxon>
        <taxon>Fungi</taxon>
        <taxon>Dikarya</taxon>
        <taxon>Ascomycota</taxon>
        <taxon>Pezizomycotina</taxon>
        <taxon>Sordariomycetes</taxon>
        <taxon>Hypocreomycetidae</taxon>
        <taxon>Hypocreales</taxon>
        <taxon>Clavicipitaceae</taxon>
        <taxon>Conoideocrella</taxon>
    </lineage>
</organism>
<dbReference type="AlphaFoldDB" id="A0AAJ0CIT6"/>
<reference evidence="2" key="1">
    <citation type="submission" date="2023-06" db="EMBL/GenBank/DDBJ databases">
        <title>Conoideocrella luteorostrata (Hypocreales: Clavicipitaceae), a potential biocontrol fungus for elongate hemlock scale in United States Christmas tree production areas.</title>
        <authorList>
            <person name="Barrett H."/>
            <person name="Lovett B."/>
            <person name="Macias A.M."/>
            <person name="Stajich J.E."/>
            <person name="Kasson M.T."/>
        </authorList>
    </citation>
    <scope>NUCLEOTIDE SEQUENCE</scope>
    <source>
        <strain evidence="2">ARSEF 14590</strain>
    </source>
</reference>
<feature type="transmembrane region" description="Helical" evidence="1">
    <location>
        <begin position="189"/>
        <end position="208"/>
    </location>
</feature>
<gene>
    <name evidence="2" type="ORF">QQS21_008458</name>
</gene>
<sequence>MGGFRLKPAATDEENLVSVLLPGSNTDQCMQLVLNASQFSILLKDGAITELPRLSIADINAKSKSDAFAKLVAFVEILWLVISVVARSVRKYSTSQLEILTLAFAVCSLLSYAFSWHKPQNVGTAFVLDARPGCFSNNTLMERIVQLQGVQEHSFWAAISSPGKRPDLDQLVSRIPNDNVSSLRKDLRLIVVIWSLVTIIFGIIHLIAWNYRYPTVVECWAWRATTLIAVCFPAISLAVTSISAGLALGELHDGRTFASTLFDLCDAVGSLESETNQPFCRIPKPIKDCIICDARAGIIDNWTDLLHRYNVHHDVLLYLLSALENAEHPISAPYPRFTEELRRLHQIMDNKRRPQESRAFNYNDGADKFCVFPKIMNRERSLLDRQLRGCAGLGGLIRRFAGRIGDWLSEHWPRRLFLLTCSTAYCAARLAMIVVAITSLRRMPDDVYNSTWPW</sequence>
<keyword evidence="1" id="KW-0472">Membrane</keyword>
<keyword evidence="3" id="KW-1185">Reference proteome</keyword>